<feature type="chain" id="PRO_5037503599" evidence="2">
    <location>
        <begin position="19"/>
        <end position="496"/>
    </location>
</feature>
<dbReference type="Pfam" id="PF18962">
    <property type="entry name" value="Por_Secre_tail"/>
    <property type="match status" value="1"/>
</dbReference>
<dbReference type="Pfam" id="PF05572">
    <property type="entry name" value="Peptidase_M43"/>
    <property type="match status" value="1"/>
</dbReference>
<evidence type="ECO:0000256" key="1">
    <source>
        <dbReference type="ARBA" id="ARBA00022729"/>
    </source>
</evidence>
<evidence type="ECO:0000313" key="5">
    <source>
        <dbReference type="EMBL" id="MBF2708279.1"/>
    </source>
</evidence>
<dbReference type="InterPro" id="IPR026444">
    <property type="entry name" value="Secre_tail"/>
</dbReference>
<evidence type="ECO:0000313" key="6">
    <source>
        <dbReference type="Proteomes" id="UP000646211"/>
    </source>
</evidence>
<reference evidence="5" key="1">
    <citation type="submission" date="2020-11" db="EMBL/GenBank/DDBJ databases">
        <title>Genome of Flavobacterium soyangense.</title>
        <authorList>
            <person name="Liu Q."/>
            <person name="Xin Y.-H."/>
        </authorList>
    </citation>
    <scope>NUCLEOTIDE SEQUENCE</scope>
    <source>
        <strain evidence="5">CGMCC 1.13493</strain>
    </source>
</reference>
<dbReference type="RefSeq" id="WP_194311538.1">
    <property type="nucleotide sequence ID" value="NZ_JADHEC010000011.1"/>
</dbReference>
<feature type="domain" description="Peptidase M43 pregnancy-associated plasma-A" evidence="3">
    <location>
        <begin position="150"/>
        <end position="235"/>
    </location>
</feature>
<keyword evidence="6" id="KW-1185">Reference proteome</keyword>
<protein>
    <submittedName>
        <fullName evidence="5">T9SS type A sorting domain-containing protein</fullName>
    </submittedName>
</protein>
<dbReference type="AlphaFoldDB" id="A0A930UBA1"/>
<sequence>MKKIVLILVALLAFNTHAQECGTPISLTNQVFNIPANYDAQFCVSIKFHIVRETDGTGGFDATQIPNAINYINQFYNSHLINVSSIGFDYINNSNLNAFDDAEFSQLTAINNEPNAINFYIVNSAPYYGRAGAIISNNLVIRIDRVLAPTAPHELGHCFNLLHTFQGTASETGGCAELTNGSNCSSCGDNVCDTPADANIGATGGYSPDLTNTMSYYTTRDHFTTQQGARMRNAIGGSSILQATLSNQCASIIGSSNICGISNYQYTFSNPQNTTVIWSITSNLQIITSSNTGITVKAINATISGLATITANLNGQIYTKIIWIGEPTFNISRASTQEESCDIKFHYVKYVIGNRKLSDSYSIQVFTAGVTATFAANDRIIFNVPKNYTGLLEFTVKATNSCGFTSFFTEDMINMCGATARVDNSTPSAITFKVYPNPTEELVNIDLRDQNNQPEKGAIISGELFDLIGQSKLKVEITNNKAVFSVSGLKKGIYIY</sequence>
<comment type="caution">
    <text evidence="5">The sequence shown here is derived from an EMBL/GenBank/DDBJ whole genome shotgun (WGS) entry which is preliminary data.</text>
</comment>
<evidence type="ECO:0000256" key="2">
    <source>
        <dbReference type="SAM" id="SignalP"/>
    </source>
</evidence>
<name>A0A930UBA1_9FLAO</name>
<dbReference type="InterPro" id="IPR024079">
    <property type="entry name" value="MetalloPept_cat_dom_sf"/>
</dbReference>
<dbReference type="NCBIfam" id="TIGR04183">
    <property type="entry name" value="Por_Secre_tail"/>
    <property type="match status" value="1"/>
</dbReference>
<gene>
    <name evidence="5" type="ORF">IR213_06715</name>
</gene>
<evidence type="ECO:0000259" key="3">
    <source>
        <dbReference type="Pfam" id="PF05572"/>
    </source>
</evidence>
<dbReference type="GO" id="GO:0008237">
    <property type="term" value="F:metallopeptidase activity"/>
    <property type="evidence" value="ECO:0007669"/>
    <property type="project" value="InterPro"/>
</dbReference>
<dbReference type="Proteomes" id="UP000646211">
    <property type="component" value="Unassembled WGS sequence"/>
</dbReference>
<dbReference type="SUPFAM" id="SSF55486">
    <property type="entry name" value="Metalloproteases ('zincins'), catalytic domain"/>
    <property type="match status" value="1"/>
</dbReference>
<feature type="domain" description="Secretion system C-terminal sorting" evidence="4">
    <location>
        <begin position="434"/>
        <end position="495"/>
    </location>
</feature>
<proteinExistence type="predicted"/>
<evidence type="ECO:0000259" key="4">
    <source>
        <dbReference type="Pfam" id="PF18962"/>
    </source>
</evidence>
<feature type="signal peptide" evidence="2">
    <location>
        <begin position="1"/>
        <end position="18"/>
    </location>
</feature>
<accession>A0A930UBA1</accession>
<dbReference type="Gene3D" id="3.40.390.10">
    <property type="entry name" value="Collagenase (Catalytic Domain)"/>
    <property type="match status" value="1"/>
</dbReference>
<dbReference type="InterPro" id="IPR008754">
    <property type="entry name" value="Peptidase_M43"/>
</dbReference>
<dbReference type="EMBL" id="JADHEC010000011">
    <property type="protein sequence ID" value="MBF2708279.1"/>
    <property type="molecule type" value="Genomic_DNA"/>
</dbReference>
<organism evidence="5 6">
    <name type="scientific">Flavobacterium soyangense</name>
    <dbReference type="NCBI Taxonomy" id="2023265"/>
    <lineage>
        <taxon>Bacteria</taxon>
        <taxon>Pseudomonadati</taxon>
        <taxon>Bacteroidota</taxon>
        <taxon>Flavobacteriia</taxon>
        <taxon>Flavobacteriales</taxon>
        <taxon>Flavobacteriaceae</taxon>
        <taxon>Flavobacterium</taxon>
    </lineage>
</organism>
<keyword evidence="1 2" id="KW-0732">Signal</keyword>